<evidence type="ECO:0000259" key="7">
    <source>
        <dbReference type="Pfam" id="PF09335"/>
    </source>
</evidence>
<sequence>MRNWLVFGVLAIFIIVPFIIWGDWFTQMFSESGSVEILESFGTWAWLVAILLLIGDLFLPLPATVIMAAMGYLYGPLWGGLLSALGSFLSGLLAFGLSRSLGRKGARWILGEKDLEKGERTFRKNGGWIVAISRWLPVLPEIVACMAGLNRMGWRPFLIALACGSIPLGFVFAYIGYTGIEHPLLAIIISAGLPPVLWLIARHFLRRLQQEAELPDTP</sequence>
<feature type="transmembrane region" description="Helical" evidence="6">
    <location>
        <begin position="6"/>
        <end position="25"/>
    </location>
</feature>
<keyword evidence="2" id="KW-1003">Cell membrane</keyword>
<dbReference type="PANTHER" id="PTHR42709:SF6">
    <property type="entry name" value="UNDECAPRENYL PHOSPHATE TRANSPORTER A"/>
    <property type="match status" value="1"/>
</dbReference>
<comment type="subcellular location">
    <subcellularLocation>
        <location evidence="1">Cell membrane</location>
        <topology evidence="1">Multi-pass membrane protein</topology>
    </subcellularLocation>
</comment>
<proteinExistence type="predicted"/>
<keyword evidence="9" id="KW-1185">Reference proteome</keyword>
<feature type="transmembrane region" description="Helical" evidence="6">
    <location>
        <begin position="183"/>
        <end position="201"/>
    </location>
</feature>
<evidence type="ECO:0000256" key="1">
    <source>
        <dbReference type="ARBA" id="ARBA00004651"/>
    </source>
</evidence>
<reference evidence="8 9" key="1">
    <citation type="submission" date="2017-10" db="EMBL/GenBank/DDBJ databases">
        <title>The draft genome sequence of Lewinella nigricans NBRC 102662.</title>
        <authorList>
            <person name="Wang K."/>
        </authorList>
    </citation>
    <scope>NUCLEOTIDE SEQUENCE [LARGE SCALE GENOMIC DNA]</scope>
    <source>
        <strain evidence="8 9">NBRC 102662</strain>
    </source>
</reference>
<keyword evidence="4 6" id="KW-1133">Transmembrane helix</keyword>
<evidence type="ECO:0000256" key="4">
    <source>
        <dbReference type="ARBA" id="ARBA00022989"/>
    </source>
</evidence>
<feature type="transmembrane region" description="Helical" evidence="6">
    <location>
        <begin position="77"/>
        <end position="97"/>
    </location>
</feature>
<dbReference type="InterPro" id="IPR032816">
    <property type="entry name" value="VTT_dom"/>
</dbReference>
<gene>
    <name evidence="8" type="ORF">CRP01_23430</name>
</gene>
<dbReference type="Proteomes" id="UP000223913">
    <property type="component" value="Unassembled WGS sequence"/>
</dbReference>
<dbReference type="GO" id="GO:0005886">
    <property type="term" value="C:plasma membrane"/>
    <property type="evidence" value="ECO:0007669"/>
    <property type="project" value="UniProtKB-SubCell"/>
</dbReference>
<dbReference type="Pfam" id="PF09335">
    <property type="entry name" value="VTT_dom"/>
    <property type="match status" value="1"/>
</dbReference>
<name>A0A2D0N6K9_FLAN2</name>
<feature type="transmembrane region" description="Helical" evidence="6">
    <location>
        <begin position="157"/>
        <end position="177"/>
    </location>
</feature>
<evidence type="ECO:0000256" key="3">
    <source>
        <dbReference type="ARBA" id="ARBA00022692"/>
    </source>
</evidence>
<dbReference type="RefSeq" id="WP_099152537.1">
    <property type="nucleotide sequence ID" value="NZ_PDUD01000027.1"/>
</dbReference>
<dbReference type="EMBL" id="PDUD01000027">
    <property type="protein sequence ID" value="PHN04151.1"/>
    <property type="molecule type" value="Genomic_DNA"/>
</dbReference>
<feature type="transmembrane region" description="Helical" evidence="6">
    <location>
        <begin position="46"/>
        <end position="71"/>
    </location>
</feature>
<dbReference type="OrthoDB" id="9812980at2"/>
<keyword evidence="3 6" id="KW-0812">Transmembrane</keyword>
<dbReference type="AlphaFoldDB" id="A0A2D0N6K9"/>
<protein>
    <recommendedName>
        <fullName evidence="7">VTT domain-containing protein</fullName>
    </recommendedName>
</protein>
<evidence type="ECO:0000256" key="2">
    <source>
        <dbReference type="ARBA" id="ARBA00022475"/>
    </source>
</evidence>
<comment type="caution">
    <text evidence="8">The sequence shown here is derived from an EMBL/GenBank/DDBJ whole genome shotgun (WGS) entry which is preliminary data.</text>
</comment>
<evidence type="ECO:0000313" key="8">
    <source>
        <dbReference type="EMBL" id="PHN04151.1"/>
    </source>
</evidence>
<evidence type="ECO:0000256" key="6">
    <source>
        <dbReference type="SAM" id="Phobius"/>
    </source>
</evidence>
<accession>A0A2D0N6K9</accession>
<feature type="domain" description="VTT" evidence="7">
    <location>
        <begin position="61"/>
        <end position="177"/>
    </location>
</feature>
<dbReference type="PANTHER" id="PTHR42709">
    <property type="entry name" value="ALKALINE PHOSPHATASE LIKE PROTEIN"/>
    <property type="match status" value="1"/>
</dbReference>
<dbReference type="InterPro" id="IPR051311">
    <property type="entry name" value="DedA_domain"/>
</dbReference>
<organism evidence="8 9">
    <name type="scientific">Flavilitoribacter nigricans (strain ATCC 23147 / DSM 23189 / NBRC 102662 / NCIMB 1420 / SS-2)</name>
    <name type="common">Lewinella nigricans</name>
    <dbReference type="NCBI Taxonomy" id="1122177"/>
    <lineage>
        <taxon>Bacteria</taxon>
        <taxon>Pseudomonadati</taxon>
        <taxon>Bacteroidota</taxon>
        <taxon>Saprospiria</taxon>
        <taxon>Saprospirales</taxon>
        <taxon>Lewinellaceae</taxon>
        <taxon>Flavilitoribacter</taxon>
    </lineage>
</organism>
<keyword evidence="5 6" id="KW-0472">Membrane</keyword>
<evidence type="ECO:0000256" key="5">
    <source>
        <dbReference type="ARBA" id="ARBA00023136"/>
    </source>
</evidence>
<evidence type="ECO:0000313" key="9">
    <source>
        <dbReference type="Proteomes" id="UP000223913"/>
    </source>
</evidence>